<evidence type="ECO:0000256" key="3">
    <source>
        <dbReference type="ARBA" id="ARBA00022679"/>
    </source>
</evidence>
<evidence type="ECO:0000259" key="6">
    <source>
        <dbReference type="PROSITE" id="PS50109"/>
    </source>
</evidence>
<dbReference type="PANTHER" id="PTHR43711:SF1">
    <property type="entry name" value="HISTIDINE KINASE 1"/>
    <property type="match status" value="1"/>
</dbReference>
<feature type="domain" description="Histidine kinase" evidence="6">
    <location>
        <begin position="141"/>
        <end position="249"/>
    </location>
</feature>
<dbReference type="Gene3D" id="3.30.565.10">
    <property type="entry name" value="Histidine kinase-like ATPase, C-terminal domain"/>
    <property type="match status" value="1"/>
</dbReference>
<evidence type="ECO:0000313" key="7">
    <source>
        <dbReference type="EMBL" id="NQS78572.1"/>
    </source>
</evidence>
<proteinExistence type="predicted"/>
<evidence type="ECO:0000256" key="5">
    <source>
        <dbReference type="ARBA" id="ARBA00023012"/>
    </source>
</evidence>
<evidence type="ECO:0000256" key="4">
    <source>
        <dbReference type="ARBA" id="ARBA00022777"/>
    </source>
</evidence>
<name>A0A8T7H487_9EURY</name>
<dbReference type="Proteomes" id="UP000737555">
    <property type="component" value="Unassembled WGS sequence"/>
</dbReference>
<dbReference type="GO" id="GO:0000160">
    <property type="term" value="P:phosphorelay signal transduction system"/>
    <property type="evidence" value="ECO:0007669"/>
    <property type="project" value="UniProtKB-KW"/>
</dbReference>
<keyword evidence="4 7" id="KW-0418">Kinase</keyword>
<dbReference type="PRINTS" id="PR00344">
    <property type="entry name" value="BCTRLSENSOR"/>
</dbReference>
<organism evidence="7 8">
    <name type="scientific">Methanoculleus bourgensis</name>
    <dbReference type="NCBI Taxonomy" id="83986"/>
    <lineage>
        <taxon>Archaea</taxon>
        <taxon>Methanobacteriati</taxon>
        <taxon>Methanobacteriota</taxon>
        <taxon>Stenosarchaea group</taxon>
        <taxon>Methanomicrobia</taxon>
        <taxon>Methanomicrobiales</taxon>
        <taxon>Methanomicrobiaceae</taxon>
        <taxon>Methanoculleus</taxon>
    </lineage>
</organism>
<dbReference type="EC" id="2.7.13.3" evidence="2"/>
<dbReference type="AlphaFoldDB" id="A0A8T7H487"/>
<dbReference type="SMART" id="SM00387">
    <property type="entry name" value="HATPase_c"/>
    <property type="match status" value="1"/>
</dbReference>
<reference evidence="7" key="1">
    <citation type="submission" date="2020-05" db="EMBL/GenBank/DDBJ databases">
        <title>The first insight into the ecology of ammonia-tolerant syntrophic propionate oxidizing bacteria.</title>
        <authorList>
            <person name="Singh A."/>
            <person name="Schnurer A."/>
            <person name="Westerholm M."/>
        </authorList>
    </citation>
    <scope>NUCLEOTIDE SEQUENCE</scope>
    <source>
        <strain evidence="7">MAG54</strain>
    </source>
</reference>
<dbReference type="InterPro" id="IPR036890">
    <property type="entry name" value="HATPase_C_sf"/>
</dbReference>
<gene>
    <name evidence="7" type="ORF">HQQ74_07715</name>
</gene>
<evidence type="ECO:0000256" key="1">
    <source>
        <dbReference type="ARBA" id="ARBA00000085"/>
    </source>
</evidence>
<dbReference type="InterPro" id="IPR003594">
    <property type="entry name" value="HATPase_dom"/>
</dbReference>
<dbReference type="GO" id="GO:0004673">
    <property type="term" value="F:protein histidine kinase activity"/>
    <property type="evidence" value="ECO:0007669"/>
    <property type="project" value="UniProtKB-EC"/>
</dbReference>
<dbReference type="PANTHER" id="PTHR43711">
    <property type="entry name" value="TWO-COMPONENT HISTIDINE KINASE"/>
    <property type="match status" value="1"/>
</dbReference>
<feature type="non-terminal residue" evidence="7">
    <location>
        <position position="1"/>
    </location>
</feature>
<sequence length="254" mass="27986">GSFSPGERALLEAIGREIGAGLLRRMLLRRLEAANREANLYLDILTHDIRNADNVANIYADILIDELEGEAALHARKLKDGIRKSIEITTNVATIRKIHESRVGLTPIDLHAVILDEITHFADLCIHYDGQPVMILADDLLPEVFMNLIGNAVKHGGPGVEVTVAVEDRDERTVVVTVADTGPGVDDAMKEAIFFRFERESGRRGSQGLGLSICRMLIARYGGNIWVEDRVPGHPEEGAAFRFTLRKAGCCGRR</sequence>
<comment type="caution">
    <text evidence="7">The sequence shown here is derived from an EMBL/GenBank/DDBJ whole genome shotgun (WGS) entry which is preliminary data.</text>
</comment>
<dbReference type="InterPro" id="IPR004358">
    <property type="entry name" value="Sig_transdc_His_kin-like_C"/>
</dbReference>
<accession>A0A8T7H487</accession>
<protein>
    <recommendedName>
        <fullName evidence="2">histidine kinase</fullName>
        <ecNumber evidence="2">2.7.13.3</ecNumber>
    </recommendedName>
</protein>
<dbReference type="Pfam" id="PF02518">
    <property type="entry name" value="HATPase_c"/>
    <property type="match status" value="1"/>
</dbReference>
<dbReference type="EMBL" id="JABMJE010000106">
    <property type="protein sequence ID" value="NQS78572.1"/>
    <property type="molecule type" value="Genomic_DNA"/>
</dbReference>
<keyword evidence="5" id="KW-0902">Two-component regulatory system</keyword>
<evidence type="ECO:0000313" key="8">
    <source>
        <dbReference type="Proteomes" id="UP000737555"/>
    </source>
</evidence>
<dbReference type="PROSITE" id="PS50109">
    <property type="entry name" value="HIS_KIN"/>
    <property type="match status" value="1"/>
</dbReference>
<dbReference type="InterPro" id="IPR005467">
    <property type="entry name" value="His_kinase_dom"/>
</dbReference>
<evidence type="ECO:0000256" key="2">
    <source>
        <dbReference type="ARBA" id="ARBA00012438"/>
    </source>
</evidence>
<comment type="catalytic activity">
    <reaction evidence="1">
        <text>ATP + protein L-histidine = ADP + protein N-phospho-L-histidine.</text>
        <dbReference type="EC" id="2.7.13.3"/>
    </reaction>
</comment>
<keyword evidence="3" id="KW-0808">Transferase</keyword>
<dbReference type="SUPFAM" id="SSF55874">
    <property type="entry name" value="ATPase domain of HSP90 chaperone/DNA topoisomerase II/histidine kinase"/>
    <property type="match status" value="1"/>
</dbReference>
<dbReference type="InterPro" id="IPR050736">
    <property type="entry name" value="Sensor_HK_Regulatory"/>
</dbReference>